<keyword evidence="5" id="KW-1185">Reference proteome</keyword>
<evidence type="ECO:0000259" key="3">
    <source>
        <dbReference type="PROSITE" id="PS50181"/>
    </source>
</evidence>
<protein>
    <submittedName>
        <fullName evidence="4">F-box domain-containing protein</fullName>
    </submittedName>
</protein>
<dbReference type="InterPro" id="IPR001810">
    <property type="entry name" value="F-box_dom"/>
</dbReference>
<dbReference type="EMBL" id="JAODAN010000005">
    <property type="protein sequence ID" value="KAK1924031.1"/>
    <property type="molecule type" value="Genomic_DNA"/>
</dbReference>
<gene>
    <name evidence="4" type="ORF">DB88DRAFT_488899</name>
</gene>
<dbReference type="SUPFAM" id="SSF81383">
    <property type="entry name" value="F-box domain"/>
    <property type="match status" value="1"/>
</dbReference>
<accession>A0AAD9CXR4</accession>
<name>A0AAD9CXR4_PAPLA</name>
<evidence type="ECO:0000256" key="1">
    <source>
        <dbReference type="ARBA" id="ARBA00022786"/>
    </source>
</evidence>
<dbReference type="PANTHER" id="PTHR12874:SF9">
    <property type="entry name" value="F-BOX ONLY PROTEIN 48"/>
    <property type="match status" value="1"/>
</dbReference>
<feature type="compositionally biased region" description="Polar residues" evidence="2">
    <location>
        <begin position="107"/>
        <end position="122"/>
    </location>
</feature>
<feature type="compositionally biased region" description="Basic and acidic residues" evidence="2">
    <location>
        <begin position="77"/>
        <end position="86"/>
    </location>
</feature>
<dbReference type="Pfam" id="PF19270">
    <property type="entry name" value="FBO_C"/>
    <property type="match status" value="1"/>
</dbReference>
<organism evidence="4 5">
    <name type="scientific">Papiliotrema laurentii</name>
    <name type="common">Cryptococcus laurentii</name>
    <dbReference type="NCBI Taxonomy" id="5418"/>
    <lineage>
        <taxon>Eukaryota</taxon>
        <taxon>Fungi</taxon>
        <taxon>Dikarya</taxon>
        <taxon>Basidiomycota</taxon>
        <taxon>Agaricomycotina</taxon>
        <taxon>Tremellomycetes</taxon>
        <taxon>Tremellales</taxon>
        <taxon>Rhynchogastremaceae</taxon>
        <taxon>Papiliotrema</taxon>
    </lineage>
</organism>
<feature type="compositionally biased region" description="Low complexity" evidence="2">
    <location>
        <begin position="260"/>
        <end position="271"/>
    </location>
</feature>
<evidence type="ECO:0000256" key="2">
    <source>
        <dbReference type="SAM" id="MobiDB-lite"/>
    </source>
</evidence>
<dbReference type="GO" id="GO:0031146">
    <property type="term" value="P:SCF-dependent proteasomal ubiquitin-dependent protein catabolic process"/>
    <property type="evidence" value="ECO:0007669"/>
    <property type="project" value="TreeGrafter"/>
</dbReference>
<dbReference type="InterPro" id="IPR036047">
    <property type="entry name" value="F-box-like_dom_sf"/>
</dbReference>
<feature type="region of interest" description="Disordered" evidence="2">
    <location>
        <begin position="49"/>
        <end position="122"/>
    </location>
</feature>
<keyword evidence="1" id="KW-0833">Ubl conjugation pathway</keyword>
<feature type="domain" description="F-box" evidence="3">
    <location>
        <begin position="299"/>
        <end position="345"/>
    </location>
</feature>
<sequence>MSTRSPERTAREIEDKMVQLRIDQKDGPVGDEELEQFRMEWRQEVKARSHAPGLGGVNHAHPIDVDSSTNIAKSSGKGKEKHHEAGGWKTVDTSPERRRVPNGDIAANTTTSPRQSLKSLSPVTSPLTIKRPLVEDAPVEQGTSRSPERPRVARAFGRKAIAQGDAVSIYARAVEAEQGGQLNDALNLYRQAFKLDDNVDRAYTLRRAKPIEKPSTPSSTDLVSATAPEHPPFSFQRTIQTTPDYERDPHPTHAQPPLSPSSSPSKRLSRPSSILTSILNRSDPPASHAAFQPADENLPVHIQVLPGEVIEHILHHLDVAAIEAFGSTCWKARWITAHSEQWKRRAERIYSRPAVNPSGLSMEELGAKYGGEWRTVMVEEERIRMDGCYIAVCHYVRPGAGDEWVTITHMITYHRFLRFYPDGTVISFLTTDHPSDVVPTLRPSLRAKGLHIGTYTLVPPDFEDDTSTQTVSGPKKRTRILITDLLEPGASDPKYEFEMELSLRETSRGRWNKLDILDYRSINLQTGEVLGLALKHQKPFYFSKVRSYHPAL</sequence>
<dbReference type="GO" id="GO:0005737">
    <property type="term" value="C:cytoplasm"/>
    <property type="evidence" value="ECO:0007669"/>
    <property type="project" value="TreeGrafter"/>
</dbReference>
<proteinExistence type="predicted"/>
<dbReference type="InterPro" id="IPR045464">
    <property type="entry name" value="Hrt3/FBXO9_C"/>
</dbReference>
<dbReference type="PANTHER" id="PTHR12874">
    <property type="entry name" value="F-BOX ONLY PROTEIN 48-RELATED"/>
    <property type="match status" value="1"/>
</dbReference>
<dbReference type="GO" id="GO:0019005">
    <property type="term" value="C:SCF ubiquitin ligase complex"/>
    <property type="evidence" value="ECO:0007669"/>
    <property type="project" value="TreeGrafter"/>
</dbReference>
<evidence type="ECO:0000313" key="5">
    <source>
        <dbReference type="Proteomes" id="UP001182556"/>
    </source>
</evidence>
<dbReference type="Gene3D" id="1.20.1280.50">
    <property type="match status" value="1"/>
</dbReference>
<comment type="caution">
    <text evidence="4">The sequence shown here is derived from an EMBL/GenBank/DDBJ whole genome shotgun (WGS) entry which is preliminary data.</text>
</comment>
<reference evidence="4" key="1">
    <citation type="submission" date="2023-02" db="EMBL/GenBank/DDBJ databases">
        <title>Identification and recombinant expression of a fungal hydrolase from Papiliotrema laurentii that hydrolyzes apple cutin and clears colloidal polyester polyurethane.</title>
        <authorList>
            <consortium name="DOE Joint Genome Institute"/>
            <person name="Roman V.A."/>
            <person name="Bojanowski C."/>
            <person name="Crable B.R."/>
            <person name="Wagner D.N."/>
            <person name="Hung C.S."/>
            <person name="Nadeau L.J."/>
            <person name="Schratz L."/>
            <person name="Haridas S."/>
            <person name="Pangilinan J."/>
            <person name="Lipzen A."/>
            <person name="Na H."/>
            <person name="Yan M."/>
            <person name="Ng V."/>
            <person name="Grigoriev I.V."/>
            <person name="Spatafora J.W."/>
            <person name="Barlow D."/>
            <person name="Biffinger J."/>
            <person name="Kelley-Loughnane N."/>
            <person name="Varaljay V.A."/>
            <person name="Crookes-Goodson W.J."/>
        </authorList>
    </citation>
    <scope>NUCLEOTIDE SEQUENCE</scope>
    <source>
        <strain evidence="4">5307AH</strain>
    </source>
</reference>
<evidence type="ECO:0000313" key="4">
    <source>
        <dbReference type="EMBL" id="KAK1924031.1"/>
    </source>
</evidence>
<feature type="region of interest" description="Disordered" evidence="2">
    <location>
        <begin position="206"/>
        <end position="271"/>
    </location>
</feature>
<dbReference type="PROSITE" id="PS50181">
    <property type="entry name" value="FBOX"/>
    <property type="match status" value="1"/>
</dbReference>
<dbReference type="AlphaFoldDB" id="A0AAD9CXR4"/>
<dbReference type="Proteomes" id="UP001182556">
    <property type="component" value="Unassembled WGS sequence"/>
</dbReference>